<dbReference type="Pfam" id="PF13673">
    <property type="entry name" value="Acetyltransf_10"/>
    <property type="match status" value="1"/>
</dbReference>
<dbReference type="KEGG" id="marp:QYS47_30210"/>
<evidence type="ECO:0000313" key="4">
    <source>
        <dbReference type="EMBL" id="WNB18446.1"/>
    </source>
</evidence>
<evidence type="ECO:0000256" key="1">
    <source>
        <dbReference type="ARBA" id="ARBA00022679"/>
    </source>
</evidence>
<dbReference type="InterPro" id="IPR050832">
    <property type="entry name" value="Bact_Acetyltransf"/>
</dbReference>
<organism evidence="4">
    <name type="scientific">Marivirga arenosa</name>
    <dbReference type="NCBI Taxonomy" id="3059076"/>
    <lineage>
        <taxon>Bacteria</taxon>
        <taxon>Pseudomonadati</taxon>
        <taxon>Bacteroidota</taxon>
        <taxon>Cytophagia</taxon>
        <taxon>Cytophagales</taxon>
        <taxon>Marivirgaceae</taxon>
        <taxon>Marivirga</taxon>
    </lineage>
</organism>
<name>A0AA51ZXB8_9BACT</name>
<keyword evidence="2" id="KW-0012">Acyltransferase</keyword>
<keyword evidence="1" id="KW-0808">Transferase</keyword>
<dbReference type="InterPro" id="IPR016181">
    <property type="entry name" value="Acyl_CoA_acyltransferase"/>
</dbReference>
<evidence type="ECO:0000256" key="2">
    <source>
        <dbReference type="ARBA" id="ARBA00023315"/>
    </source>
</evidence>
<dbReference type="RefSeq" id="WP_322347959.1">
    <property type="nucleotide sequence ID" value="NZ_CP129968.2"/>
</dbReference>
<sequence>MMNIRPYQSAYFQKVLALFDLNTPQYFAESEKADLEEYLQQKREDYFVVEENGEFIGAGGINYDPDRAVISWDFIHPEWQGKGIGRRLMDFRLAYIRSQKQYEKVIVRTSQLASGYYEKMGFNLLEVKKDFWAEGFDLYFMEQTISAGSY</sequence>
<protein>
    <submittedName>
        <fullName evidence="4">GNAT family N-acetyltransferase</fullName>
    </submittedName>
</protein>
<dbReference type="Proteomes" id="UP001232019">
    <property type="component" value="Chromosome"/>
</dbReference>
<dbReference type="CDD" id="cd04301">
    <property type="entry name" value="NAT_SF"/>
    <property type="match status" value="1"/>
</dbReference>
<evidence type="ECO:0000259" key="3">
    <source>
        <dbReference type="PROSITE" id="PS51186"/>
    </source>
</evidence>
<dbReference type="SUPFAM" id="SSF55729">
    <property type="entry name" value="Acyl-CoA N-acyltransferases (Nat)"/>
    <property type="match status" value="1"/>
</dbReference>
<dbReference type="InterPro" id="IPR000182">
    <property type="entry name" value="GNAT_dom"/>
</dbReference>
<reference evidence="4" key="1">
    <citation type="submission" date="2023-08" db="EMBL/GenBank/DDBJ databases">
        <title>Comparative genomics and taxonomic characterization of three novel marine species of genus Marivirga.</title>
        <authorList>
            <person name="Muhammad N."/>
            <person name="Kim S.-G."/>
        </authorList>
    </citation>
    <scope>NUCLEOTIDE SEQUENCE</scope>
    <source>
        <strain evidence="4">BKB1-2</strain>
    </source>
</reference>
<dbReference type="PROSITE" id="PS51186">
    <property type="entry name" value="GNAT"/>
    <property type="match status" value="1"/>
</dbReference>
<dbReference type="GO" id="GO:0016747">
    <property type="term" value="F:acyltransferase activity, transferring groups other than amino-acyl groups"/>
    <property type="evidence" value="ECO:0007669"/>
    <property type="project" value="InterPro"/>
</dbReference>
<gene>
    <name evidence="4" type="ORF">QYS47_30210</name>
</gene>
<dbReference type="PANTHER" id="PTHR43877">
    <property type="entry name" value="AMINOALKYLPHOSPHONATE N-ACETYLTRANSFERASE-RELATED-RELATED"/>
    <property type="match status" value="1"/>
</dbReference>
<proteinExistence type="predicted"/>
<dbReference type="EMBL" id="CP129968">
    <property type="protein sequence ID" value="WNB18446.1"/>
    <property type="molecule type" value="Genomic_DNA"/>
</dbReference>
<dbReference type="Gene3D" id="3.40.630.30">
    <property type="match status" value="1"/>
</dbReference>
<dbReference type="AlphaFoldDB" id="A0AA51ZXB8"/>
<feature type="domain" description="N-acetyltransferase" evidence="3">
    <location>
        <begin position="2"/>
        <end position="146"/>
    </location>
</feature>
<accession>A0AA51ZXB8</accession>